<dbReference type="RefSeq" id="WP_044330622.1">
    <property type="nucleotide sequence ID" value="NZ_CP010836.1"/>
</dbReference>
<evidence type="ECO:0008006" key="3">
    <source>
        <dbReference type="Google" id="ProtNLM"/>
    </source>
</evidence>
<sequence length="134" mass="14191">MAGSCAAQTLAQAFDILERDEPAAFAAMALQLAGLIVSCTVDGERFFVSGAGRPQVSGAAGAAVTVWVESNRRAIIRLIDGDIDVLGAVRARQLRLTADIALMVRISRAQRAFAEGAARARRIRPLLEALRDAS</sequence>
<evidence type="ECO:0000313" key="1">
    <source>
        <dbReference type="EMBL" id="AJP71197.1"/>
    </source>
</evidence>
<gene>
    <name evidence="1" type="ORF">TS85_04275</name>
</gene>
<organism evidence="1 2">
    <name type="scientific">Sphingomonas hengshuiensis</name>
    <dbReference type="NCBI Taxonomy" id="1609977"/>
    <lineage>
        <taxon>Bacteria</taxon>
        <taxon>Pseudomonadati</taxon>
        <taxon>Pseudomonadota</taxon>
        <taxon>Alphaproteobacteria</taxon>
        <taxon>Sphingomonadales</taxon>
        <taxon>Sphingomonadaceae</taxon>
        <taxon>Sphingomonas</taxon>
    </lineage>
</organism>
<dbReference type="AlphaFoldDB" id="A0A7U4J6U5"/>
<dbReference type="EMBL" id="CP010836">
    <property type="protein sequence ID" value="AJP71197.1"/>
    <property type="molecule type" value="Genomic_DNA"/>
</dbReference>
<dbReference type="Proteomes" id="UP000032300">
    <property type="component" value="Chromosome"/>
</dbReference>
<evidence type="ECO:0000313" key="2">
    <source>
        <dbReference type="Proteomes" id="UP000032300"/>
    </source>
</evidence>
<reference evidence="1 2" key="2">
    <citation type="submission" date="2015-02" db="EMBL/GenBank/DDBJ databases">
        <title>The complete genome of Sphingomonas hengshuiensis sp. WHSC-8 isolated from soil of Hengshui Lake.</title>
        <authorList>
            <person name="Wei S."/>
            <person name="Guo J."/>
            <person name="Su C."/>
            <person name="Wu R."/>
            <person name="Zhang Z."/>
            <person name="Liang K."/>
            <person name="Li H."/>
            <person name="Wang T."/>
            <person name="Liu H."/>
            <person name="Zhang C."/>
            <person name="Li Z."/>
            <person name="Wang Q."/>
            <person name="Meng J."/>
        </authorList>
    </citation>
    <scope>NUCLEOTIDE SEQUENCE [LARGE SCALE GENOMIC DNA]</scope>
    <source>
        <strain evidence="1 2">WHSC-8</strain>
    </source>
</reference>
<keyword evidence="2" id="KW-1185">Reference proteome</keyword>
<reference evidence="1 2" key="1">
    <citation type="journal article" date="2015" name="Int. J. Syst. Evol. Microbiol.">
        <title>Sphingomonas hengshuiensis sp. nov., isolated from lake wetland.</title>
        <authorList>
            <person name="Wei S."/>
            <person name="Wang T."/>
            <person name="Liu H."/>
            <person name="Zhang C."/>
            <person name="Guo J."/>
            <person name="Wang Q."/>
            <person name="Liang K."/>
            <person name="Zhang Z."/>
        </authorList>
    </citation>
    <scope>NUCLEOTIDE SEQUENCE [LARGE SCALE GENOMIC DNA]</scope>
    <source>
        <strain evidence="1 2">WHSC-8</strain>
    </source>
</reference>
<name>A0A7U4J6U5_9SPHN</name>
<accession>A0A7U4J6U5</accession>
<proteinExistence type="predicted"/>
<protein>
    <recommendedName>
        <fullName evidence="3">SCP2 domain-containing protein</fullName>
    </recommendedName>
</protein>
<dbReference type="KEGG" id="sphi:TS85_04275"/>